<gene>
    <name evidence="3" type="ORF">PAPYR_3449</name>
</gene>
<evidence type="ECO:0000313" key="4">
    <source>
        <dbReference type="Proteomes" id="UP001141327"/>
    </source>
</evidence>
<dbReference type="InterPro" id="IPR001245">
    <property type="entry name" value="Ser-Thr/Tyr_kinase_cat_dom"/>
</dbReference>
<evidence type="ECO:0000313" key="3">
    <source>
        <dbReference type="EMBL" id="KAJ4460416.1"/>
    </source>
</evidence>
<proteinExistence type="predicted"/>
<feature type="region of interest" description="Disordered" evidence="1">
    <location>
        <begin position="262"/>
        <end position="307"/>
    </location>
</feature>
<dbReference type="Gene3D" id="3.40.50.620">
    <property type="entry name" value="HUPs"/>
    <property type="match status" value="1"/>
</dbReference>
<feature type="compositionally biased region" description="Basic and acidic residues" evidence="1">
    <location>
        <begin position="272"/>
        <end position="302"/>
    </location>
</feature>
<dbReference type="EMBL" id="JAPMOS010000013">
    <property type="protein sequence ID" value="KAJ4460416.1"/>
    <property type="molecule type" value="Genomic_DNA"/>
</dbReference>
<dbReference type="PROSITE" id="PS00109">
    <property type="entry name" value="PROTEIN_KINASE_TYR"/>
    <property type="match status" value="1"/>
</dbReference>
<keyword evidence="4" id="KW-1185">Reference proteome</keyword>
<dbReference type="Proteomes" id="UP001141327">
    <property type="component" value="Unassembled WGS sequence"/>
</dbReference>
<protein>
    <recommendedName>
        <fullName evidence="2">Protein kinase domain-containing protein</fullName>
    </recommendedName>
</protein>
<dbReference type="Gene3D" id="1.10.510.10">
    <property type="entry name" value="Transferase(Phosphotransferase) domain 1"/>
    <property type="match status" value="1"/>
</dbReference>
<dbReference type="PROSITE" id="PS50011">
    <property type="entry name" value="PROTEIN_KINASE_DOM"/>
    <property type="match status" value="1"/>
</dbReference>
<dbReference type="InterPro" id="IPR000719">
    <property type="entry name" value="Prot_kinase_dom"/>
</dbReference>
<accession>A0ABQ8UPN4</accession>
<name>A0ABQ8UPN4_9EUKA</name>
<dbReference type="PANTHER" id="PTHR44329">
    <property type="entry name" value="SERINE/THREONINE-PROTEIN KINASE TNNI3K-RELATED"/>
    <property type="match status" value="1"/>
</dbReference>
<dbReference type="Pfam" id="PF01467">
    <property type="entry name" value="CTP_transf_like"/>
    <property type="match status" value="1"/>
</dbReference>
<dbReference type="InterPro" id="IPR051681">
    <property type="entry name" value="Ser/Thr_Kinases-Pseudokinases"/>
</dbReference>
<evidence type="ECO:0000259" key="2">
    <source>
        <dbReference type="PROSITE" id="PS50011"/>
    </source>
</evidence>
<evidence type="ECO:0000256" key="1">
    <source>
        <dbReference type="SAM" id="MobiDB-lite"/>
    </source>
</evidence>
<feature type="domain" description="Protein kinase" evidence="2">
    <location>
        <begin position="374"/>
        <end position="779"/>
    </location>
</feature>
<dbReference type="InterPro" id="IPR011009">
    <property type="entry name" value="Kinase-like_dom_sf"/>
</dbReference>
<dbReference type="InterPro" id="IPR004821">
    <property type="entry name" value="Cyt_trans-like"/>
</dbReference>
<dbReference type="Pfam" id="PF07714">
    <property type="entry name" value="PK_Tyr_Ser-Thr"/>
    <property type="match status" value="1"/>
</dbReference>
<dbReference type="SUPFAM" id="SSF56112">
    <property type="entry name" value="Protein kinase-like (PK-like)"/>
    <property type="match status" value="1"/>
</dbReference>
<dbReference type="SUPFAM" id="SSF52374">
    <property type="entry name" value="Nucleotidylyl transferase"/>
    <property type="match status" value="1"/>
</dbReference>
<comment type="caution">
    <text evidence="3">The sequence shown here is derived from an EMBL/GenBank/DDBJ whole genome shotgun (WGS) entry which is preliminary data.</text>
</comment>
<sequence length="785" mass="85333">MDSDFLNLCVPQQPTGKFAVLLYNGSFNPVHQGHVRTVTAAKKALSSRGWDVLGGFLTCTHDSGCQRKSPAHFCSAIHRNRMLALAARGVSWLAVDEFQSAQAHNPGAVRSRGHLVQHLQLWSEAHHLESPIILFSVCGADALHLMEHSIEKDKSQYFVTIVDRAPPADLPTLLARPVMASAIAEGRLIVEHNPEAVALGERDGFCSSTAVRDAIALLASTEPPPTGAADQIEARGKTRRYLDMALEPAVLQYLLDERLYLSPAESPVPPPPHKDKEPRPPKPKEPRAQIRDKTPQEPRLDRPPAASPMACAATTAFVADLDEPIPARHAPASPACRLVGPEEGPERIDDLMPADCLHIRLDGTSPLAPADFRALFPSRLGRGVCGVIFQTALLGRPVAAKLFPLDYRVKYYSQLFKREHGVMRALGVHPNIIRCYGWGLLETGGGPRLQEDRAEHVSPCSLTQDELAAARTSCSPTPRPRALAAPQVERRDAAIFLERAACTMQALIQLDALRAAEELGLPAHWTGDEGTDAAPAMVPFDQPASQRAFPSPFWAQLCLDVARGCAHMAAQGVYHRDLTLKNILLVTPPGVHSGALTAPTMLAEGATLFPGCYGLATLPAVLGALECDAVRRSEQQGETPSVADSGRRLTAVCAKVCDFGVATVARWCRAGPRGSLRHYPREALDQSKADGFHYCSACDVHSFGCLLFELASGGRTLWADLDTGTAIMRMKSGQRPPLPPVRAPWLVHPRYLDLVRACWVQDSQARPTFAQCVIKLEELCREVQQ</sequence>
<dbReference type="PANTHER" id="PTHR44329:SF214">
    <property type="entry name" value="PROTEIN KINASE DOMAIN-CONTAINING PROTEIN"/>
    <property type="match status" value="1"/>
</dbReference>
<dbReference type="InterPro" id="IPR008266">
    <property type="entry name" value="Tyr_kinase_AS"/>
</dbReference>
<dbReference type="InterPro" id="IPR014729">
    <property type="entry name" value="Rossmann-like_a/b/a_fold"/>
</dbReference>
<organism evidence="3 4">
    <name type="scientific">Paratrimastix pyriformis</name>
    <dbReference type="NCBI Taxonomy" id="342808"/>
    <lineage>
        <taxon>Eukaryota</taxon>
        <taxon>Metamonada</taxon>
        <taxon>Preaxostyla</taxon>
        <taxon>Paratrimastigidae</taxon>
        <taxon>Paratrimastix</taxon>
    </lineage>
</organism>
<reference evidence="3" key="1">
    <citation type="journal article" date="2022" name="bioRxiv">
        <title>Genomics of Preaxostyla Flagellates Illuminates Evolutionary Transitions and the Path Towards Mitochondrial Loss.</title>
        <authorList>
            <person name="Novak L.V.F."/>
            <person name="Treitli S.C."/>
            <person name="Pyrih J."/>
            <person name="Halakuc P."/>
            <person name="Pipaliya S.V."/>
            <person name="Vacek V."/>
            <person name="Brzon O."/>
            <person name="Soukal P."/>
            <person name="Eme L."/>
            <person name="Dacks J.B."/>
            <person name="Karnkowska A."/>
            <person name="Elias M."/>
            <person name="Hampl V."/>
        </authorList>
    </citation>
    <scope>NUCLEOTIDE SEQUENCE</scope>
    <source>
        <strain evidence="3">RCP-MX</strain>
    </source>
</reference>